<evidence type="ECO:0000313" key="10">
    <source>
        <dbReference type="EMBL" id="ONF95637.1"/>
    </source>
</evidence>
<protein>
    <recommendedName>
        <fullName evidence="7">3-methylmercaptopropionyl-CoA ligase</fullName>
        <ecNumber evidence="6">6.2.1.44</ecNumber>
    </recommendedName>
</protein>
<dbReference type="Pfam" id="PF13193">
    <property type="entry name" value="AMP-binding_C"/>
    <property type="match status" value="1"/>
</dbReference>
<keyword evidence="11" id="KW-1185">Reference proteome</keyword>
<dbReference type="EC" id="6.2.1.44" evidence="6"/>
<dbReference type="PANTHER" id="PTHR43859:SF4">
    <property type="entry name" value="BUTANOATE--COA LIGASE AAE1-RELATED"/>
    <property type="match status" value="1"/>
</dbReference>
<dbReference type="FunFam" id="3.30.300.30:FF:000008">
    <property type="entry name" value="2,3-dihydroxybenzoate-AMP ligase"/>
    <property type="match status" value="1"/>
</dbReference>
<dbReference type="Gene3D" id="3.30.300.30">
    <property type="match status" value="1"/>
</dbReference>
<evidence type="ECO:0000256" key="1">
    <source>
        <dbReference type="ARBA" id="ARBA00006432"/>
    </source>
</evidence>
<dbReference type="InterPro" id="IPR020845">
    <property type="entry name" value="AMP-binding_CS"/>
</dbReference>
<feature type="domain" description="AMP-dependent synthetase/ligase" evidence="8">
    <location>
        <begin position="25"/>
        <end position="407"/>
    </location>
</feature>
<evidence type="ECO:0000313" key="11">
    <source>
        <dbReference type="Proteomes" id="UP000188729"/>
    </source>
</evidence>
<keyword evidence="4" id="KW-0443">Lipid metabolism</keyword>
<gene>
    <name evidence="10" type="ORF">SPHI_20730</name>
</gene>
<evidence type="ECO:0000256" key="5">
    <source>
        <dbReference type="ARBA" id="ARBA00051915"/>
    </source>
</evidence>
<evidence type="ECO:0000256" key="4">
    <source>
        <dbReference type="ARBA" id="ARBA00023098"/>
    </source>
</evidence>
<name>A0A1V2ET14_9SPHN</name>
<comment type="similarity">
    <text evidence="1">Belongs to the ATP-dependent AMP-binding enzyme family.</text>
</comment>
<keyword evidence="3" id="KW-0276">Fatty acid metabolism</keyword>
<dbReference type="PANTHER" id="PTHR43859">
    <property type="entry name" value="ACYL-ACTIVATING ENZYME"/>
    <property type="match status" value="1"/>
</dbReference>
<comment type="catalytic activity">
    <reaction evidence="5">
        <text>3-(methylsulfanyl)propanoate + ATP + CoA = 3-(methylsulfanyl)propanoyl-CoA + AMP + diphosphate</text>
        <dbReference type="Rhea" id="RHEA:43052"/>
        <dbReference type="ChEBI" id="CHEBI:30616"/>
        <dbReference type="ChEBI" id="CHEBI:33019"/>
        <dbReference type="ChEBI" id="CHEBI:49016"/>
        <dbReference type="ChEBI" id="CHEBI:57287"/>
        <dbReference type="ChEBI" id="CHEBI:82815"/>
        <dbReference type="ChEBI" id="CHEBI:456215"/>
        <dbReference type="EC" id="6.2.1.44"/>
    </reaction>
    <physiologicalReaction direction="left-to-right" evidence="5">
        <dbReference type="Rhea" id="RHEA:43053"/>
    </physiologicalReaction>
</comment>
<feature type="domain" description="AMP-binding enzyme C-terminal" evidence="9">
    <location>
        <begin position="456"/>
        <end position="531"/>
    </location>
</feature>
<dbReference type="InterPro" id="IPR045851">
    <property type="entry name" value="AMP-bd_C_sf"/>
</dbReference>
<sequence length="552" mass="59637">MTQMERMPMLGLMQSGQLTVDTFLDHAATWSPGREVVSRDWTGAVTRTDYAGVHAMAKRVSAALARAGIKRGDRVATMGWNTHRHVAAWYGATNMGAVLHTLNPRLFLEQIAYIANHAGDRILLADPNCADVVAQLLPQAPGIERVIFLCAAADLPQTDYAATAFDEWIAGEPAEYAWGGFDENLACGLCYTSGTTGNPKGVLYSHRSNYLHTMLTLQADALALSSRDTVLLVVPMYHANAWGVVYSAPAVGAKLVLPGPRMDGESICDLIEQEGVTYSAAVPTVWQGLLQYLRTSGRKLDTLQRVTIGGSAVPEVLVRAFRDEFGVEVVQGWGMTETSPLATLSSPSAEVAAMDDDAQVAHKIKQGRLMCGLKFKLTDDEGATLPHDGTTFGHLKIKGPTIVASYFGNEGGEILDEDGYFDTGDVATIDGRGYMQITDRSKDVVKSGGEWISSIEIENIAAGHPAVALAAVIGVAHPKWDERPILLCQLKPGAMAEKGDLTTFLDGKIAKWWMPDDVVFVDEIPLGATGKIDKKLIRQRMAHYALPRSLNG</sequence>
<dbReference type="SUPFAM" id="SSF56801">
    <property type="entry name" value="Acetyl-CoA synthetase-like"/>
    <property type="match status" value="1"/>
</dbReference>
<keyword evidence="2 10" id="KW-0436">Ligase</keyword>
<evidence type="ECO:0000256" key="2">
    <source>
        <dbReference type="ARBA" id="ARBA00022598"/>
    </source>
</evidence>
<dbReference type="Proteomes" id="UP000188729">
    <property type="component" value="Unassembled WGS sequence"/>
</dbReference>
<evidence type="ECO:0000256" key="3">
    <source>
        <dbReference type="ARBA" id="ARBA00022832"/>
    </source>
</evidence>
<evidence type="ECO:0000256" key="6">
    <source>
        <dbReference type="ARBA" id="ARBA00066616"/>
    </source>
</evidence>
<dbReference type="NCBIfam" id="NF004674">
    <property type="entry name" value="PRK06018.1"/>
    <property type="match status" value="1"/>
</dbReference>
<dbReference type="GO" id="GO:0006631">
    <property type="term" value="P:fatty acid metabolic process"/>
    <property type="evidence" value="ECO:0007669"/>
    <property type="project" value="UniProtKB-KW"/>
</dbReference>
<proteinExistence type="inferred from homology"/>
<dbReference type="EMBL" id="MPSB01000009">
    <property type="protein sequence ID" value="ONF95637.1"/>
    <property type="molecule type" value="Genomic_DNA"/>
</dbReference>
<dbReference type="Gene3D" id="3.40.50.12780">
    <property type="entry name" value="N-terminal domain of ligase-like"/>
    <property type="match status" value="1"/>
</dbReference>
<dbReference type="InterPro" id="IPR000873">
    <property type="entry name" value="AMP-dep_synth/lig_dom"/>
</dbReference>
<dbReference type="AlphaFoldDB" id="A0A1V2ET14"/>
<evidence type="ECO:0000256" key="7">
    <source>
        <dbReference type="ARBA" id="ARBA00067668"/>
    </source>
</evidence>
<dbReference type="GO" id="GO:0016874">
    <property type="term" value="F:ligase activity"/>
    <property type="evidence" value="ECO:0007669"/>
    <property type="project" value="UniProtKB-KW"/>
</dbReference>
<dbReference type="NCBIfam" id="NF004837">
    <property type="entry name" value="PRK06187.1"/>
    <property type="match status" value="1"/>
</dbReference>
<dbReference type="InterPro" id="IPR042099">
    <property type="entry name" value="ANL_N_sf"/>
</dbReference>
<dbReference type="InterPro" id="IPR025110">
    <property type="entry name" value="AMP-bd_C"/>
</dbReference>
<accession>A0A1V2ET14</accession>
<dbReference type="STRING" id="1915074.SPHI_20730"/>
<evidence type="ECO:0000259" key="8">
    <source>
        <dbReference type="Pfam" id="PF00501"/>
    </source>
</evidence>
<dbReference type="PROSITE" id="PS00455">
    <property type="entry name" value="AMP_BINDING"/>
    <property type="match status" value="1"/>
</dbReference>
<dbReference type="Pfam" id="PF00501">
    <property type="entry name" value="AMP-binding"/>
    <property type="match status" value="1"/>
</dbReference>
<organism evidence="10 11">
    <name type="scientific">Sphingomonas jeddahensis</name>
    <dbReference type="NCBI Taxonomy" id="1915074"/>
    <lineage>
        <taxon>Bacteria</taxon>
        <taxon>Pseudomonadati</taxon>
        <taxon>Pseudomonadota</taxon>
        <taxon>Alphaproteobacteria</taxon>
        <taxon>Sphingomonadales</taxon>
        <taxon>Sphingomonadaceae</taxon>
        <taxon>Sphingomonas</taxon>
    </lineage>
</organism>
<evidence type="ECO:0000259" key="9">
    <source>
        <dbReference type="Pfam" id="PF13193"/>
    </source>
</evidence>
<comment type="caution">
    <text evidence="10">The sequence shown here is derived from an EMBL/GenBank/DDBJ whole genome shotgun (WGS) entry which is preliminary data.</text>
</comment>
<dbReference type="CDD" id="cd12119">
    <property type="entry name" value="ttLC_FACS_AlkK_like"/>
    <property type="match status" value="1"/>
</dbReference>
<reference evidence="10 11" key="1">
    <citation type="submission" date="2016-11" db="EMBL/GenBank/DDBJ databases">
        <title>Genome sequence of Sphingomonas jeddahensis G39.</title>
        <authorList>
            <person name="Poehlein A."/>
            <person name="Wuebbeler J.H."/>
            <person name="Steinbuechel A."/>
            <person name="Daniel R."/>
        </authorList>
    </citation>
    <scope>NUCLEOTIDE SEQUENCE [LARGE SCALE GENOMIC DNA]</scope>
    <source>
        <strain evidence="10 11">G39</strain>
    </source>
</reference>